<gene>
    <name evidence="1" type="ORF">KSK55_02745</name>
</gene>
<dbReference type="EMBL" id="CP077107">
    <property type="protein sequence ID" value="QXO95339.1"/>
    <property type="molecule type" value="Genomic_DNA"/>
</dbReference>
<evidence type="ECO:0000313" key="1">
    <source>
        <dbReference type="EMBL" id="QXO95339.1"/>
    </source>
</evidence>
<dbReference type="OrthoDB" id="359362at2157"/>
<evidence type="ECO:0000313" key="2">
    <source>
        <dbReference type="Proteomes" id="UP000694228"/>
    </source>
</evidence>
<name>A0A8F5ZH37_METHU</name>
<organism evidence="1 2">
    <name type="scientific">Methanospirillum hungatei</name>
    <dbReference type="NCBI Taxonomy" id="2203"/>
    <lineage>
        <taxon>Archaea</taxon>
        <taxon>Methanobacteriati</taxon>
        <taxon>Methanobacteriota</taxon>
        <taxon>Stenosarchaea group</taxon>
        <taxon>Methanomicrobia</taxon>
        <taxon>Methanomicrobiales</taxon>
        <taxon>Methanospirillaceae</taxon>
        <taxon>Methanospirillum</taxon>
    </lineage>
</organism>
<accession>A0A8F5ZH37</accession>
<sequence length="533" mass="60148">MINAIKTEKTLSLRCNHCGAPLEIQNRELELIRCSSCGTTQKLVDAHAFLEQIMGQVYAWVKTSLPTGFELSGTEKVDPVARHTIFTTHVKPSIESEYSHLFFNAQRIMAQPLMSLPFKTSSDILSQDDPVKVFEFNAKINSIKPLIFDKEDSVCIKDMDSLSLCFAYILNNIRLFTKDAPEKYELMASNYFTASESMKNSEKFKSLHLRFSGLSKISLSVHFLMNRNCFEAKRIIEEGIVLLEEGNKTLGTERNLALMGQAILKELTVAKVIKKMILASDEDPSGDPLNTLAIIEKLMKELQTHEKYDSGYWKGTFKDTERYHQIFSMFEKIRRSQNGRGKIRFHPGTGSYLIPFWVIDLPYSFKTGFFLNKKGCETRDTIFVSSTFPTDPDSLNSRPFCVLTDVFSKDTNIGSLGGILSGLFATEKSISCGNNILQEIARSTSLKIVGNKKVIPPLTSKKQVEKMVHFYIHSMLEKNPDISRKFGLSAPKITGLIFIPGELQGNEFRLNLDIGDLKPRSIGDVSKLQYLAM</sequence>
<dbReference type="Proteomes" id="UP000694228">
    <property type="component" value="Chromosome"/>
</dbReference>
<reference evidence="1 2" key="1">
    <citation type="submission" date="2021-06" db="EMBL/GenBank/DDBJ databases">
        <title>Complete genome sequence of the secondary alcohol utilizing methanogen Methanospirillum hungatei strain GP1.</title>
        <authorList>
            <person name="Day L.A."/>
            <person name="Costa K.C."/>
        </authorList>
    </citation>
    <scope>NUCLEOTIDE SEQUENCE [LARGE SCALE GENOMIC DNA]</scope>
    <source>
        <strain evidence="1 2">GP1</strain>
    </source>
</reference>
<protein>
    <submittedName>
        <fullName evidence="1">Uncharacterized protein</fullName>
    </submittedName>
</protein>
<proteinExistence type="predicted"/>
<dbReference type="AlphaFoldDB" id="A0A8F5ZH37"/>